<evidence type="ECO:0000256" key="2">
    <source>
        <dbReference type="SAM" id="MobiDB-lite"/>
    </source>
</evidence>
<reference evidence="5 6" key="1">
    <citation type="submission" date="2015-04" db="EMBL/GenBank/DDBJ databases">
        <authorList>
            <person name="Heijne W.H."/>
            <person name="Fedorova N.D."/>
            <person name="Nierman W.C."/>
            <person name="Vollebregt A.W."/>
            <person name="Zhao Z."/>
            <person name="Wu L."/>
            <person name="Kumar M."/>
            <person name="Stam H."/>
            <person name="van den Berg M.A."/>
            <person name="Pel H.J."/>
        </authorList>
    </citation>
    <scope>NUCLEOTIDE SEQUENCE [LARGE SCALE GENOMIC DNA]</scope>
    <source>
        <strain evidence="5 6">CBS 393.64</strain>
    </source>
</reference>
<feature type="region of interest" description="Disordered" evidence="2">
    <location>
        <begin position="38"/>
        <end position="65"/>
    </location>
</feature>
<keyword evidence="1" id="KW-0862">Zinc</keyword>
<keyword evidence="1" id="KW-0863">Zinc-finger</keyword>
<dbReference type="PROSITE" id="PS51257">
    <property type="entry name" value="PROKAR_LIPOPROTEIN"/>
    <property type="match status" value="1"/>
</dbReference>
<dbReference type="AlphaFoldDB" id="A0A0F4YTY5"/>
<feature type="signal peptide" evidence="3">
    <location>
        <begin position="1"/>
        <end position="26"/>
    </location>
</feature>
<protein>
    <submittedName>
        <fullName evidence="5">C2H2 finger domain protein</fullName>
    </submittedName>
</protein>
<keyword evidence="6" id="KW-1185">Reference proteome</keyword>
<keyword evidence="1" id="KW-0479">Metal-binding</keyword>
<gene>
    <name evidence="5" type="ORF">T310_4253</name>
</gene>
<dbReference type="Proteomes" id="UP000053958">
    <property type="component" value="Unassembled WGS sequence"/>
</dbReference>
<sequence length="213" mass="23420">MRAATRPFQMSVAPFLCAMLSPPISGACERSFCRKTTLTKHQHRSHRPGATTQPSSGEATPEGTTYQTPVVTSISSNQYILAQQPFYPQPPTPNHDFYPPQQAVSVAQVPVPEPQPIVPQNVPAAAPPPPPPPPMDPQQYAQLMQPRYDPSQRPNYIPAEFQQPPPPPYPGHHPMAADGQPIMVTYQPEFQYKPAARILNQPEGTDWGFLGLG</sequence>
<dbReference type="InterPro" id="IPR013087">
    <property type="entry name" value="Znf_C2H2_type"/>
</dbReference>
<feature type="domain" description="C2H2-type" evidence="4">
    <location>
        <begin position="15"/>
        <end position="46"/>
    </location>
</feature>
<dbReference type="PROSITE" id="PS50157">
    <property type="entry name" value="ZINC_FINGER_C2H2_2"/>
    <property type="match status" value="1"/>
</dbReference>
<feature type="compositionally biased region" description="Basic residues" evidence="2">
    <location>
        <begin position="38"/>
        <end position="47"/>
    </location>
</feature>
<dbReference type="GeneID" id="25316601"/>
<name>A0A0F4YTY5_RASE3</name>
<dbReference type="OrthoDB" id="3437960at2759"/>
<comment type="caution">
    <text evidence="5">The sequence shown here is derived from an EMBL/GenBank/DDBJ whole genome shotgun (WGS) entry which is preliminary data.</text>
</comment>
<evidence type="ECO:0000313" key="5">
    <source>
        <dbReference type="EMBL" id="KKA21732.1"/>
    </source>
</evidence>
<organism evidence="5 6">
    <name type="scientific">Rasamsonia emersonii (strain ATCC 16479 / CBS 393.64 / IMI 116815)</name>
    <dbReference type="NCBI Taxonomy" id="1408163"/>
    <lineage>
        <taxon>Eukaryota</taxon>
        <taxon>Fungi</taxon>
        <taxon>Dikarya</taxon>
        <taxon>Ascomycota</taxon>
        <taxon>Pezizomycotina</taxon>
        <taxon>Eurotiomycetes</taxon>
        <taxon>Eurotiomycetidae</taxon>
        <taxon>Eurotiales</taxon>
        <taxon>Trichocomaceae</taxon>
        <taxon>Rasamsonia</taxon>
    </lineage>
</organism>
<accession>A0A0F4YTY5</accession>
<dbReference type="GO" id="GO:0008270">
    <property type="term" value="F:zinc ion binding"/>
    <property type="evidence" value="ECO:0007669"/>
    <property type="project" value="UniProtKB-KW"/>
</dbReference>
<evidence type="ECO:0000256" key="3">
    <source>
        <dbReference type="SAM" id="SignalP"/>
    </source>
</evidence>
<feature type="compositionally biased region" description="Polar residues" evidence="2">
    <location>
        <begin position="50"/>
        <end position="65"/>
    </location>
</feature>
<evidence type="ECO:0000259" key="4">
    <source>
        <dbReference type="PROSITE" id="PS50157"/>
    </source>
</evidence>
<dbReference type="RefSeq" id="XP_013328344.1">
    <property type="nucleotide sequence ID" value="XM_013472890.1"/>
</dbReference>
<feature type="chain" id="PRO_5002482000" evidence="3">
    <location>
        <begin position="27"/>
        <end position="213"/>
    </location>
</feature>
<dbReference type="STRING" id="1408163.A0A0F4YTY5"/>
<dbReference type="EMBL" id="LASV01000171">
    <property type="protein sequence ID" value="KKA21732.1"/>
    <property type="molecule type" value="Genomic_DNA"/>
</dbReference>
<proteinExistence type="predicted"/>
<keyword evidence="3" id="KW-0732">Signal</keyword>
<evidence type="ECO:0000313" key="6">
    <source>
        <dbReference type="Proteomes" id="UP000053958"/>
    </source>
</evidence>
<evidence type="ECO:0000256" key="1">
    <source>
        <dbReference type="PROSITE-ProRule" id="PRU00042"/>
    </source>
</evidence>
<feature type="region of interest" description="Disordered" evidence="2">
    <location>
        <begin position="120"/>
        <end position="179"/>
    </location>
</feature>
<feature type="compositionally biased region" description="Pro residues" evidence="2">
    <location>
        <begin position="125"/>
        <end position="136"/>
    </location>
</feature>